<accession>A0A450X503</accession>
<dbReference type="EMBL" id="CAADFQ010000067">
    <property type="protein sequence ID" value="VFK34318.1"/>
    <property type="molecule type" value="Genomic_DNA"/>
</dbReference>
<gene>
    <name evidence="1" type="ORF">BECKMB1821G_GA0114241_100821</name>
    <name evidence="3" type="ORF">BECKMB1821H_GA0114242_106620</name>
    <name evidence="2" type="ORF">BECKMB1821I_GA0114274_106720</name>
</gene>
<organism evidence="1">
    <name type="scientific">Candidatus Kentrum sp. MB</name>
    <dbReference type="NCBI Taxonomy" id="2138164"/>
    <lineage>
        <taxon>Bacteria</taxon>
        <taxon>Pseudomonadati</taxon>
        <taxon>Pseudomonadota</taxon>
        <taxon>Gammaproteobacteria</taxon>
        <taxon>Candidatus Kentrum</taxon>
    </lineage>
</organism>
<reference evidence="1" key="1">
    <citation type="submission" date="2019-02" db="EMBL/GenBank/DDBJ databases">
        <authorList>
            <person name="Gruber-Vodicka R. H."/>
            <person name="Seah K. B. B."/>
        </authorList>
    </citation>
    <scope>NUCLEOTIDE SEQUENCE</scope>
    <source>
        <strain evidence="1">BECK_BZ197</strain>
        <strain evidence="3">BECK_BZ198</strain>
        <strain evidence="2">BECK_BZ199</strain>
    </source>
</reference>
<dbReference type="EMBL" id="CAADGH010000066">
    <property type="protein sequence ID" value="VFK76654.1"/>
    <property type="molecule type" value="Genomic_DNA"/>
</dbReference>
<dbReference type="AlphaFoldDB" id="A0A450X503"/>
<evidence type="ECO:0000313" key="1">
    <source>
        <dbReference type="EMBL" id="VFK24367.1"/>
    </source>
</evidence>
<evidence type="ECO:0000313" key="2">
    <source>
        <dbReference type="EMBL" id="VFK34318.1"/>
    </source>
</evidence>
<evidence type="ECO:0008006" key="4">
    <source>
        <dbReference type="Google" id="ProtNLM"/>
    </source>
</evidence>
<evidence type="ECO:0000313" key="3">
    <source>
        <dbReference type="EMBL" id="VFK76654.1"/>
    </source>
</evidence>
<sequence>MHTAEVSFDTFIKKIVDGGMATSGGEAEQVVFSVIEEREIDRKIAIAQEQVRNGQYTEMNDAFMENFLKEAEKRNADIFKDDK</sequence>
<proteinExistence type="predicted"/>
<name>A0A450X503_9GAMM</name>
<dbReference type="EMBL" id="CAADFO010000008">
    <property type="protein sequence ID" value="VFK24367.1"/>
    <property type="molecule type" value="Genomic_DNA"/>
</dbReference>
<protein>
    <recommendedName>
        <fullName evidence="4">Antitoxin ParD1/3/4</fullName>
    </recommendedName>
</protein>